<gene>
    <name evidence="1" type="ORF">FAES_1662</name>
</gene>
<organism evidence="1 2">
    <name type="scientific">Fibrella aestuarina BUZ 2</name>
    <dbReference type="NCBI Taxonomy" id="1166018"/>
    <lineage>
        <taxon>Bacteria</taxon>
        <taxon>Pseudomonadati</taxon>
        <taxon>Bacteroidota</taxon>
        <taxon>Cytophagia</taxon>
        <taxon>Cytophagales</taxon>
        <taxon>Spirosomataceae</taxon>
        <taxon>Fibrella</taxon>
    </lineage>
</organism>
<accession>I0K6B9</accession>
<evidence type="ECO:0000313" key="1">
    <source>
        <dbReference type="EMBL" id="CCG99672.1"/>
    </source>
</evidence>
<proteinExistence type="predicted"/>
<name>I0K6B9_9BACT</name>
<dbReference type="EMBL" id="HE796683">
    <property type="protein sequence ID" value="CCG99672.1"/>
    <property type="molecule type" value="Genomic_DNA"/>
</dbReference>
<dbReference type="AlphaFoldDB" id="I0K6B9"/>
<keyword evidence="2" id="KW-1185">Reference proteome</keyword>
<dbReference type="KEGG" id="fae:FAES_1662"/>
<dbReference type="eggNOG" id="ENOG503386F">
    <property type="taxonomic scope" value="Bacteria"/>
</dbReference>
<reference evidence="1 2" key="1">
    <citation type="journal article" date="2012" name="J. Bacteriol.">
        <title>Genome Sequence of Fibrella aestuarina BUZ 2T, a Filamentous Marine Bacterium.</title>
        <authorList>
            <person name="Filippini M."/>
            <person name="Qi W."/>
            <person name="Blom J."/>
            <person name="Goesmann A."/>
            <person name="Smits T.H."/>
            <person name="Bagheri H.C."/>
        </authorList>
    </citation>
    <scope>NUCLEOTIDE SEQUENCE [LARGE SCALE GENOMIC DNA]</scope>
    <source>
        <strain evidence="2">BUZ 2T</strain>
    </source>
</reference>
<dbReference type="Proteomes" id="UP000011058">
    <property type="component" value="Chromosome"/>
</dbReference>
<dbReference type="HOGENOM" id="CLU_1560668_0_0_10"/>
<sequence>MVSRAGSRSSRQMVIMMWWVNHWQISRFTPTSSCYWSNLVRNLSSCFLYMKPTHAFHRFLTLALAGLLLLLHGSGGQLVRGGAPMQTATQTAKKAQKTDSHEAVVKAATDEAVVASALSFDFSQVTYLLPLPCFRFLALNPPLLRRIHDVPYFYFSYLRHVFGHAIAPNAP</sequence>
<dbReference type="STRING" id="1166018.FAES_1662"/>
<evidence type="ECO:0000313" key="2">
    <source>
        <dbReference type="Proteomes" id="UP000011058"/>
    </source>
</evidence>
<protein>
    <submittedName>
        <fullName evidence="1">Uncharacterized protein</fullName>
    </submittedName>
</protein>